<reference evidence="4 5" key="2">
    <citation type="submission" date="2020-08" db="EMBL/GenBank/DDBJ databases">
        <title>Genomic Encyclopedia of Type Strains, Phase IV (KMG-IV): sequencing the most valuable type-strain genomes for metagenomic binning, comparative biology and taxonomic classification.</title>
        <authorList>
            <person name="Goeker M."/>
        </authorList>
    </citation>
    <scope>NUCLEOTIDE SEQUENCE [LARGE SCALE GENOMIC DNA]</scope>
    <source>
        <strain evidence="4 5">DSM 10508</strain>
    </source>
</reference>
<accession>Q5W295</accession>
<evidence type="ECO:0000256" key="1">
    <source>
        <dbReference type="SAM" id="Coils"/>
    </source>
</evidence>
<name>Q5W295_BORAF</name>
<keyword evidence="3" id="KW-0614">Plasmid</keyword>
<sequence length="248" mass="28845">MKKTKPDIIKLNILTIILTLIFISCDVNKIDSESKNKTNPKENTKNLLNESQNLKTSHQKSLEEKDPISKLKEIGKKLKTQEEKDTAEIATIDTAQFDFLGSLKTQRYKDLSENEEMNIKRIIYSSLNYEIEKIKTLKEIIEKLKENSEHQKILERFLYSISLIIQSQLNAGLEKIKNKLNTLTQKNYKAILMEIEYSLKLKENFGKALNKTVEEYNQDLANIKTNKEALVKHMDENYTNLNSFKPTN</sequence>
<organism evidence="3">
    <name type="scientific">Borreliella afzelii</name>
    <name type="common">Borrelia afzelii</name>
    <dbReference type="NCBI Taxonomy" id="29518"/>
    <lineage>
        <taxon>Bacteria</taxon>
        <taxon>Pseudomonadati</taxon>
        <taxon>Spirochaetota</taxon>
        <taxon>Spirochaetia</taxon>
        <taxon>Spirochaetales</taxon>
        <taxon>Borreliaceae</taxon>
        <taxon>Borreliella</taxon>
    </lineage>
</organism>
<dbReference type="NCBIfam" id="NF033729">
    <property type="entry name" value="borfam54_2"/>
    <property type="match status" value="1"/>
</dbReference>
<dbReference type="PROSITE" id="PS51257">
    <property type="entry name" value="PROKAR_LIPOPROTEIN"/>
    <property type="match status" value="1"/>
</dbReference>
<feature type="compositionally biased region" description="Basic and acidic residues" evidence="2">
    <location>
        <begin position="32"/>
        <end position="44"/>
    </location>
</feature>
<evidence type="ECO:0000256" key="2">
    <source>
        <dbReference type="SAM" id="MobiDB-lite"/>
    </source>
</evidence>
<dbReference type="RefSeq" id="WP_032491222.1">
    <property type="nucleotide sequence ID" value="NZ_JACHGM010000003.1"/>
</dbReference>
<evidence type="ECO:0000313" key="3">
    <source>
        <dbReference type="EMBL" id="CAH10080.2"/>
    </source>
</evidence>
<evidence type="ECO:0000313" key="4">
    <source>
        <dbReference type="EMBL" id="MBB5141495.1"/>
    </source>
</evidence>
<protein>
    <submittedName>
        <fullName evidence="3">Putative surface antigen</fullName>
    </submittedName>
    <submittedName>
        <fullName evidence="4">Uncharacterized membrane-anchored protein YjiN (DUF445 family)</fullName>
    </submittedName>
</protein>
<proteinExistence type="predicted"/>
<dbReference type="InterPro" id="IPR008421">
    <property type="entry name" value="Borrelia_lipoprotein_PFam54/60"/>
</dbReference>
<dbReference type="Pfam" id="PF05714">
    <property type="entry name" value="PFam54_60"/>
    <property type="match status" value="1"/>
</dbReference>
<dbReference type="Proteomes" id="UP000529652">
    <property type="component" value="Unassembled WGS sequence"/>
</dbReference>
<feature type="coiled-coil region" evidence="1">
    <location>
        <begin position="127"/>
        <end position="233"/>
    </location>
</feature>
<keyword evidence="1" id="KW-0175">Coiled coil</keyword>
<dbReference type="AlphaFoldDB" id="Q5W295"/>
<reference evidence="3" key="1">
    <citation type="journal article" date="2005" name="Infect. Immun.">
        <title>Identification and functional characterization of complement regulator-acquiring surface protein 1 of the Lyme disease spirochetes Borrelia afzelii and Borrelia garinii.</title>
        <authorList>
            <person name="Wallich R."/>
            <person name="Pattathu J."/>
            <person name="Kitiratschky V."/>
            <person name="Brenner C."/>
            <person name="Zipfel P.F."/>
            <person name="Brade V."/>
            <person name="Simon M.M."/>
            <person name="Kraiczy P."/>
        </authorList>
    </citation>
    <scope>NUCLEOTIDE SEQUENCE</scope>
    <source>
        <strain evidence="3">MMS</strain>
        <plasmid evidence="3">lp54</plasmid>
    </source>
</reference>
<geneLocation type="plasmid" evidence="3">
    <name>lp54</name>
</geneLocation>
<evidence type="ECO:0000313" key="5">
    <source>
        <dbReference type="Proteomes" id="UP000529652"/>
    </source>
</evidence>
<gene>
    <name evidence="3" type="primary">mmsa70</name>
    <name evidence="4" type="ORF">HNP63_000916</name>
</gene>
<feature type="region of interest" description="Disordered" evidence="2">
    <location>
        <begin position="32"/>
        <end position="64"/>
    </location>
</feature>
<dbReference type="Gene3D" id="1.10.3160.10">
    <property type="entry name" value="Bbcrasp-1"/>
    <property type="match status" value="1"/>
</dbReference>
<dbReference type="EMBL" id="AJ786368">
    <property type="protein sequence ID" value="CAH10080.2"/>
    <property type="molecule type" value="Genomic_DNA"/>
</dbReference>
<dbReference type="EMBL" id="JACHGM010000003">
    <property type="protein sequence ID" value="MBB5141495.1"/>
    <property type="molecule type" value="Genomic_DNA"/>
</dbReference>